<evidence type="ECO:0000313" key="22">
    <source>
        <dbReference type="Proteomes" id="UP000284779"/>
    </source>
</evidence>
<keyword evidence="14" id="KW-0175">Coiled coil</keyword>
<dbReference type="InterPro" id="IPR028987">
    <property type="entry name" value="ATP_synth_B-like_membr_sf"/>
</dbReference>
<evidence type="ECO:0000256" key="12">
    <source>
        <dbReference type="HAMAP-Rule" id="MF_01398"/>
    </source>
</evidence>
<sequence>MQLLRIDWNVVFTIINLIVLYLALRKFLIKPVTNIMEQRKQMIEGEIADARKEKDKAYDLKAQYEDKLTQAHKESSEIIEKARKSAQTEYNNKVSVASAEADRIIKDAHKAVELDREKTVQDLQSEIAGLAVAAAEKVLGESGTKESNQLMYDQFLAKAGGVNDTDSE</sequence>
<dbReference type="GO" id="GO:0046961">
    <property type="term" value="F:proton-transporting ATPase activity, rotational mechanism"/>
    <property type="evidence" value="ECO:0007669"/>
    <property type="project" value="TreeGrafter"/>
</dbReference>
<feature type="coiled-coil region" evidence="14">
    <location>
        <begin position="33"/>
        <end position="74"/>
    </location>
</feature>
<evidence type="ECO:0000256" key="14">
    <source>
        <dbReference type="SAM" id="Coils"/>
    </source>
</evidence>
<proteinExistence type="inferred from homology"/>
<dbReference type="Proteomes" id="UP000286186">
    <property type="component" value="Unassembled WGS sequence"/>
</dbReference>
<evidence type="ECO:0000256" key="6">
    <source>
        <dbReference type="ARBA" id="ARBA00022989"/>
    </source>
</evidence>
<keyword evidence="12" id="KW-1003">Cell membrane</keyword>
<dbReference type="RefSeq" id="WP_117900970.1">
    <property type="nucleotide sequence ID" value="NZ_CABJDQ010000002.1"/>
</dbReference>
<keyword evidence="4 12" id="KW-0812">Transmembrane</keyword>
<dbReference type="InterPro" id="IPR050059">
    <property type="entry name" value="ATP_synthase_B_chain"/>
</dbReference>
<evidence type="ECO:0000256" key="9">
    <source>
        <dbReference type="ARBA" id="ARBA00023310"/>
    </source>
</evidence>
<evidence type="ECO:0000256" key="3">
    <source>
        <dbReference type="ARBA" id="ARBA00022547"/>
    </source>
</evidence>
<comment type="caution">
    <text evidence="18">The sequence shown here is derived from an EMBL/GenBank/DDBJ whole genome shotgun (WGS) entry which is preliminary data.</text>
</comment>
<evidence type="ECO:0000256" key="4">
    <source>
        <dbReference type="ARBA" id="ARBA00022692"/>
    </source>
</evidence>
<dbReference type="EMBL" id="QROT01000002">
    <property type="protein sequence ID" value="RHL47218.1"/>
    <property type="molecule type" value="Genomic_DNA"/>
</dbReference>
<comment type="subcellular location">
    <subcellularLocation>
        <location evidence="12">Cell membrane</location>
        <topology evidence="12">Single-pass membrane protein</topology>
    </subcellularLocation>
    <subcellularLocation>
        <location evidence="11">Endomembrane system</location>
        <topology evidence="11">Single-pass membrane protein</topology>
    </subcellularLocation>
</comment>
<evidence type="ECO:0000313" key="18">
    <source>
        <dbReference type="EMBL" id="RHF89665.1"/>
    </source>
</evidence>
<evidence type="ECO:0000313" key="24">
    <source>
        <dbReference type="Proteomes" id="UP000286186"/>
    </source>
</evidence>
<name>A0A414R9I8_9FIRM</name>
<evidence type="ECO:0000313" key="21">
    <source>
        <dbReference type="Proteomes" id="UP000284598"/>
    </source>
</evidence>
<protein>
    <recommendedName>
        <fullName evidence="12">ATP synthase subunit b</fullName>
    </recommendedName>
    <alternativeName>
        <fullName evidence="12">ATP synthase F(0) sector subunit b</fullName>
    </alternativeName>
    <alternativeName>
        <fullName evidence="12">ATPase subunit I</fullName>
    </alternativeName>
    <alternativeName>
        <fullName evidence="12">F-type ATPase subunit b</fullName>
        <shortName evidence="12">F-ATPase subunit b</shortName>
    </alternativeName>
</protein>
<evidence type="ECO:0000256" key="13">
    <source>
        <dbReference type="RuleBase" id="RU003848"/>
    </source>
</evidence>
<keyword evidence="8 12" id="KW-0472">Membrane</keyword>
<dbReference type="PANTHER" id="PTHR33445">
    <property type="entry name" value="ATP SYNTHASE SUBUNIT B', CHLOROPLASTIC"/>
    <property type="match status" value="1"/>
</dbReference>
<accession>A0A414R9I8</accession>
<evidence type="ECO:0000313" key="15">
    <source>
        <dbReference type="EMBL" id="RHA19997.1"/>
    </source>
</evidence>
<evidence type="ECO:0000313" key="23">
    <source>
        <dbReference type="Proteomes" id="UP000285740"/>
    </source>
</evidence>
<evidence type="ECO:0000256" key="5">
    <source>
        <dbReference type="ARBA" id="ARBA00022781"/>
    </source>
</evidence>
<evidence type="ECO:0000313" key="16">
    <source>
        <dbReference type="EMBL" id="RHA57306.1"/>
    </source>
</evidence>
<dbReference type="NCBIfam" id="TIGR01144">
    <property type="entry name" value="ATP_synt_b"/>
    <property type="match status" value="1"/>
</dbReference>
<dbReference type="GO" id="GO:0012505">
    <property type="term" value="C:endomembrane system"/>
    <property type="evidence" value="ECO:0007669"/>
    <property type="project" value="UniProtKB-SubCell"/>
</dbReference>
<dbReference type="GO" id="GO:0016787">
    <property type="term" value="F:hydrolase activity"/>
    <property type="evidence" value="ECO:0007669"/>
    <property type="project" value="UniProtKB-KW"/>
</dbReference>
<dbReference type="Pfam" id="PF00430">
    <property type="entry name" value="ATP-synt_B"/>
    <property type="match status" value="1"/>
</dbReference>
<dbReference type="EMBL" id="QRHR01000003">
    <property type="protein sequence ID" value="RHF89665.1"/>
    <property type="molecule type" value="Genomic_DNA"/>
</dbReference>
<dbReference type="GeneID" id="66466319"/>
<keyword evidence="5 12" id="KW-0375">Hydrogen ion transport</keyword>
<comment type="function">
    <text evidence="10 12">F(1)F(0) ATP synthase produces ATP from ADP in the presence of a proton or sodium gradient. F-type ATPases consist of two structural domains, F(1) containing the extramembraneous catalytic core and F(0) containing the membrane proton channel, linked together by a central stalk and a peripheral stalk. During catalysis, ATP synthesis in the catalytic domain of F(1) is coupled via a rotary mechanism of the central stalk subunits to proton translocation.</text>
</comment>
<dbReference type="PANTHER" id="PTHR33445:SF2">
    <property type="entry name" value="ATP SYNTHASE SUBUNIT B', CHLOROPLASTIC"/>
    <property type="match status" value="1"/>
</dbReference>
<dbReference type="Proteomes" id="UP000283314">
    <property type="component" value="Unassembled WGS sequence"/>
</dbReference>
<comment type="subunit">
    <text evidence="12">F-type ATPases have 2 components, F(1) - the catalytic core - and F(0) - the membrane proton channel. F(1) has five subunits: alpha(3), beta(3), gamma(1), delta(1), epsilon(1). F(0) has three main subunits: a(1), b(2) and c(10-14). The alpha and beta chains form an alternating ring which encloses part of the gamma chain. F(1) is attached to F(0) by a central stalk formed by the gamma and epsilon chains, while a peripheral stalk is formed by the delta and b chains.</text>
</comment>
<keyword evidence="18" id="KW-0378">Hydrolase</keyword>
<keyword evidence="2 12" id="KW-0813">Transport</keyword>
<dbReference type="SUPFAM" id="SSF81573">
    <property type="entry name" value="F1F0 ATP synthase subunit B, membrane domain"/>
    <property type="match status" value="1"/>
</dbReference>
<dbReference type="GO" id="GO:0046933">
    <property type="term" value="F:proton-transporting ATP synthase activity, rotational mechanism"/>
    <property type="evidence" value="ECO:0007669"/>
    <property type="project" value="UniProtKB-UniRule"/>
</dbReference>
<dbReference type="AlphaFoldDB" id="A0A414R9I8"/>
<dbReference type="CDD" id="cd06503">
    <property type="entry name" value="ATP-synt_Fo_b"/>
    <property type="match status" value="1"/>
</dbReference>
<organism evidence="18 24">
    <name type="scientific">Eubacterium ventriosum</name>
    <dbReference type="NCBI Taxonomy" id="39496"/>
    <lineage>
        <taxon>Bacteria</taxon>
        <taxon>Bacillati</taxon>
        <taxon>Bacillota</taxon>
        <taxon>Clostridia</taxon>
        <taxon>Eubacteriales</taxon>
        <taxon>Eubacteriaceae</taxon>
        <taxon>Eubacterium</taxon>
    </lineage>
</organism>
<keyword evidence="9 12" id="KW-0066">ATP synthesis</keyword>
<evidence type="ECO:0000313" key="20">
    <source>
        <dbReference type="Proteomes" id="UP000283314"/>
    </source>
</evidence>
<dbReference type="EMBL" id="QSFO01000001">
    <property type="protein sequence ID" value="RHA57306.1"/>
    <property type="molecule type" value="Genomic_DNA"/>
</dbReference>
<evidence type="ECO:0000313" key="19">
    <source>
        <dbReference type="EMBL" id="RHL47218.1"/>
    </source>
</evidence>
<reference evidence="20 21" key="1">
    <citation type="submission" date="2018-08" db="EMBL/GenBank/DDBJ databases">
        <title>A genome reference for cultivated species of the human gut microbiota.</title>
        <authorList>
            <person name="Zou Y."/>
            <person name="Xue W."/>
            <person name="Luo G."/>
        </authorList>
    </citation>
    <scope>NUCLEOTIDE SEQUENCE [LARGE SCALE GENOMIC DNA]</scope>
    <source>
        <strain evidence="19 20">AF37-4</strain>
        <strain evidence="18 24">AM23-22</strain>
        <strain evidence="17 23">AM42-30</strain>
        <strain evidence="16 21">AM43-2</strain>
        <strain evidence="15 22">AM44-11BH</strain>
    </source>
</reference>
<comment type="similarity">
    <text evidence="1 12 13">Belongs to the ATPase B chain family.</text>
</comment>
<evidence type="ECO:0000256" key="10">
    <source>
        <dbReference type="ARBA" id="ARBA00025198"/>
    </source>
</evidence>
<dbReference type="HAMAP" id="MF_01398">
    <property type="entry name" value="ATP_synth_b_bprime"/>
    <property type="match status" value="1"/>
</dbReference>
<evidence type="ECO:0000256" key="7">
    <source>
        <dbReference type="ARBA" id="ARBA00023065"/>
    </source>
</evidence>
<comment type="function">
    <text evidence="12">Component of the F(0) channel, it forms part of the peripheral stalk, linking F(1) to F(0).</text>
</comment>
<dbReference type="GO" id="GO:0045259">
    <property type="term" value="C:proton-transporting ATP synthase complex"/>
    <property type="evidence" value="ECO:0007669"/>
    <property type="project" value="UniProtKB-KW"/>
</dbReference>
<dbReference type="Proteomes" id="UP000284779">
    <property type="component" value="Unassembled WGS sequence"/>
</dbReference>
<dbReference type="InterPro" id="IPR005864">
    <property type="entry name" value="ATP_synth_F0_bsu_bac"/>
</dbReference>
<keyword evidence="22" id="KW-1185">Reference proteome</keyword>
<evidence type="ECO:0000256" key="11">
    <source>
        <dbReference type="ARBA" id="ARBA00037847"/>
    </source>
</evidence>
<gene>
    <name evidence="12 18" type="primary">atpF</name>
    <name evidence="19" type="ORF">DW018_03620</name>
    <name evidence="18" type="ORF">DW652_04105</name>
    <name evidence="17" type="ORF">DW918_08470</name>
    <name evidence="16" type="ORF">DW929_00255</name>
    <name evidence="15" type="ORF">DW944_02295</name>
</gene>
<evidence type="ECO:0000256" key="2">
    <source>
        <dbReference type="ARBA" id="ARBA00022448"/>
    </source>
</evidence>
<evidence type="ECO:0000256" key="8">
    <source>
        <dbReference type="ARBA" id="ARBA00023136"/>
    </source>
</evidence>
<keyword evidence="7 12" id="KW-0406">Ion transport</keyword>
<dbReference type="Gene3D" id="1.20.5.620">
    <property type="entry name" value="F1F0 ATP synthase subunit B, membrane domain"/>
    <property type="match status" value="1"/>
</dbReference>
<dbReference type="Proteomes" id="UP000284598">
    <property type="component" value="Unassembled WGS sequence"/>
</dbReference>
<evidence type="ECO:0000256" key="1">
    <source>
        <dbReference type="ARBA" id="ARBA00005513"/>
    </source>
</evidence>
<keyword evidence="3 12" id="KW-0138">CF(0)</keyword>
<dbReference type="Proteomes" id="UP000285740">
    <property type="component" value="Unassembled WGS sequence"/>
</dbReference>
<feature type="transmembrane region" description="Helical" evidence="12">
    <location>
        <begin position="6"/>
        <end position="24"/>
    </location>
</feature>
<dbReference type="EMBL" id="QSFV01000029">
    <property type="protein sequence ID" value="RHA79271.1"/>
    <property type="molecule type" value="Genomic_DNA"/>
</dbReference>
<dbReference type="GO" id="GO:0005886">
    <property type="term" value="C:plasma membrane"/>
    <property type="evidence" value="ECO:0007669"/>
    <property type="project" value="UniProtKB-SubCell"/>
</dbReference>
<dbReference type="InterPro" id="IPR002146">
    <property type="entry name" value="ATP_synth_b/b'su_bac/chlpt"/>
</dbReference>
<dbReference type="EMBL" id="QSFD01000002">
    <property type="protein sequence ID" value="RHA19997.1"/>
    <property type="molecule type" value="Genomic_DNA"/>
</dbReference>
<keyword evidence="6 12" id="KW-1133">Transmembrane helix</keyword>
<evidence type="ECO:0000313" key="17">
    <source>
        <dbReference type="EMBL" id="RHA79271.1"/>
    </source>
</evidence>